<proteinExistence type="predicted"/>
<dbReference type="EMBL" id="AP028914">
    <property type="protein sequence ID" value="BES95948.1"/>
    <property type="molecule type" value="Genomic_DNA"/>
</dbReference>
<gene>
    <name evidence="2" type="ORF">NTJ_08757</name>
</gene>
<feature type="compositionally biased region" description="Basic and acidic residues" evidence="1">
    <location>
        <begin position="438"/>
        <end position="450"/>
    </location>
</feature>
<feature type="compositionally biased region" description="Polar residues" evidence="1">
    <location>
        <begin position="518"/>
        <end position="528"/>
    </location>
</feature>
<sequence length="528" mass="58896">MGQIMSPIFRPEVVGFQDTDTRVLFCKSSVNVTSDDDDEYQRGVKRPYYDDTGDFYESMAINKKHRGLDGKECIEKRVPSEDSYLSKCSTRLLRARKCKKAIPTRMPRVPSNRSSPARTLPPTSLMDVLNSNKLKMPSSLVGSKAFGSKESSELTIYKRTIITVTSSEYLDSDPGFGANWKNQKIASRNRKPPATIDFTTPTNQKGIQVLPAVQHRKMNVPVERNAAKCMTPQGDATSANFEASKAGGKFSQKNSKIGLLTTKHQTPMTKALSRPQYCYPIPCLKKSSKSNVKKKSVSFSTEALAQKDAIRVPNSPTSLETYPLPVKKGRQMFMSQHFNLSFTPPSIRVATCREKAEVESQSVVQMKKQVVQISTTQSVECSVQQTEEKEKETQPSSASTAKHIIGDLFPQANLLKVRRRRVPEPAENKAKKSQNKVPDPKIKVPKDPGKTSKSPEPSESRKPNQVTEKDKIFLHLGHVQNSHHPLKGKTLAAFVKERSKKVDRLVKRERTTNDAKLKTSTASSRAGK</sequence>
<feature type="region of interest" description="Disordered" evidence="1">
    <location>
        <begin position="105"/>
        <end position="124"/>
    </location>
</feature>
<evidence type="ECO:0000256" key="1">
    <source>
        <dbReference type="SAM" id="MobiDB-lite"/>
    </source>
</evidence>
<evidence type="ECO:0000313" key="2">
    <source>
        <dbReference type="EMBL" id="BES95948.1"/>
    </source>
</evidence>
<feature type="region of interest" description="Disordered" evidence="1">
    <location>
        <begin position="421"/>
        <end position="528"/>
    </location>
</feature>
<feature type="compositionally biased region" description="Basic and acidic residues" evidence="1">
    <location>
        <begin position="495"/>
        <end position="517"/>
    </location>
</feature>
<protein>
    <submittedName>
        <fullName evidence="2">Uncharacterized protein</fullName>
    </submittedName>
</protein>
<dbReference type="Proteomes" id="UP001307889">
    <property type="component" value="Chromosome 6"/>
</dbReference>
<accession>A0ABN7AVH4</accession>
<organism evidence="2 3">
    <name type="scientific">Nesidiocoris tenuis</name>
    <dbReference type="NCBI Taxonomy" id="355587"/>
    <lineage>
        <taxon>Eukaryota</taxon>
        <taxon>Metazoa</taxon>
        <taxon>Ecdysozoa</taxon>
        <taxon>Arthropoda</taxon>
        <taxon>Hexapoda</taxon>
        <taxon>Insecta</taxon>
        <taxon>Pterygota</taxon>
        <taxon>Neoptera</taxon>
        <taxon>Paraneoptera</taxon>
        <taxon>Hemiptera</taxon>
        <taxon>Heteroptera</taxon>
        <taxon>Panheteroptera</taxon>
        <taxon>Cimicomorpha</taxon>
        <taxon>Miridae</taxon>
        <taxon>Dicyphina</taxon>
        <taxon>Nesidiocoris</taxon>
    </lineage>
</organism>
<name>A0ABN7AVH4_9HEMI</name>
<feature type="compositionally biased region" description="Basic and acidic residues" evidence="1">
    <location>
        <begin position="456"/>
        <end position="473"/>
    </location>
</feature>
<feature type="region of interest" description="Disordered" evidence="1">
    <location>
        <begin position="378"/>
        <end position="405"/>
    </location>
</feature>
<evidence type="ECO:0000313" key="3">
    <source>
        <dbReference type="Proteomes" id="UP001307889"/>
    </source>
</evidence>
<reference evidence="2 3" key="1">
    <citation type="submission" date="2023-09" db="EMBL/GenBank/DDBJ databases">
        <title>Nesidiocoris tenuis whole genome shotgun sequence.</title>
        <authorList>
            <person name="Shibata T."/>
            <person name="Shimoda M."/>
            <person name="Kobayashi T."/>
            <person name="Uehara T."/>
        </authorList>
    </citation>
    <scope>NUCLEOTIDE SEQUENCE [LARGE SCALE GENOMIC DNA]</scope>
    <source>
        <strain evidence="2 3">Japan</strain>
    </source>
</reference>
<keyword evidence="3" id="KW-1185">Reference proteome</keyword>